<dbReference type="EMBL" id="BAAATJ010000005">
    <property type="protein sequence ID" value="GAA2392132.1"/>
    <property type="molecule type" value="Genomic_DNA"/>
</dbReference>
<dbReference type="SMART" id="SM00116">
    <property type="entry name" value="CBS"/>
    <property type="match status" value="2"/>
</dbReference>
<accession>A0ABN3I1F4</accession>
<name>A0ABN3I1F4_9ACTN</name>
<gene>
    <name evidence="4" type="ORF">GCM10010420_15620</name>
</gene>
<protein>
    <recommendedName>
        <fullName evidence="3">CBS domain-containing protein</fullName>
    </recommendedName>
</protein>
<evidence type="ECO:0000256" key="2">
    <source>
        <dbReference type="PROSITE-ProRule" id="PRU00703"/>
    </source>
</evidence>
<feature type="domain" description="CBS" evidence="3">
    <location>
        <begin position="7"/>
        <end position="62"/>
    </location>
</feature>
<dbReference type="Gene3D" id="3.10.580.10">
    <property type="entry name" value="CBS-domain"/>
    <property type="match status" value="1"/>
</dbReference>
<evidence type="ECO:0000313" key="4">
    <source>
        <dbReference type="EMBL" id="GAA2392132.1"/>
    </source>
</evidence>
<dbReference type="PANTHER" id="PTHR43080:SF2">
    <property type="entry name" value="CBS DOMAIN-CONTAINING PROTEIN"/>
    <property type="match status" value="1"/>
</dbReference>
<keyword evidence="1 2" id="KW-0129">CBS domain</keyword>
<sequence length="157" mass="17182">MRVREYMASPAVTVSPDTPARQAALRMRQEAVGCLLVVVESELRGIVTDRDLAVRCLAGERSPQTPVSELMSSSVVTLETADDIATAYYAFRKSGVRRLPVLDGRGRVVGVLSVDDLFLDVFQRLSDLLGPVAWNVLRDPPEPPRPSAALRPSARRP</sequence>
<evidence type="ECO:0000259" key="3">
    <source>
        <dbReference type="PROSITE" id="PS51371"/>
    </source>
</evidence>
<dbReference type="InterPro" id="IPR051257">
    <property type="entry name" value="Diverse_CBS-Domain"/>
</dbReference>
<evidence type="ECO:0000313" key="5">
    <source>
        <dbReference type="Proteomes" id="UP001500058"/>
    </source>
</evidence>
<dbReference type="Proteomes" id="UP001500058">
    <property type="component" value="Unassembled WGS sequence"/>
</dbReference>
<keyword evidence="5" id="KW-1185">Reference proteome</keyword>
<feature type="domain" description="CBS" evidence="3">
    <location>
        <begin position="71"/>
        <end position="128"/>
    </location>
</feature>
<dbReference type="SUPFAM" id="SSF54631">
    <property type="entry name" value="CBS-domain pair"/>
    <property type="match status" value="1"/>
</dbReference>
<proteinExistence type="predicted"/>
<comment type="caution">
    <text evidence="4">The sequence shown here is derived from an EMBL/GenBank/DDBJ whole genome shotgun (WGS) entry which is preliminary data.</text>
</comment>
<dbReference type="RefSeq" id="WP_344630135.1">
    <property type="nucleotide sequence ID" value="NZ_BAAATJ010000005.1"/>
</dbReference>
<dbReference type="Pfam" id="PF00571">
    <property type="entry name" value="CBS"/>
    <property type="match status" value="2"/>
</dbReference>
<evidence type="ECO:0000256" key="1">
    <source>
        <dbReference type="ARBA" id="ARBA00023122"/>
    </source>
</evidence>
<dbReference type="PANTHER" id="PTHR43080">
    <property type="entry name" value="CBS DOMAIN-CONTAINING PROTEIN CBSX3, MITOCHONDRIAL"/>
    <property type="match status" value="1"/>
</dbReference>
<organism evidence="4 5">
    <name type="scientific">Streptomyces glaucosporus</name>
    <dbReference type="NCBI Taxonomy" id="284044"/>
    <lineage>
        <taxon>Bacteria</taxon>
        <taxon>Bacillati</taxon>
        <taxon>Actinomycetota</taxon>
        <taxon>Actinomycetes</taxon>
        <taxon>Kitasatosporales</taxon>
        <taxon>Streptomycetaceae</taxon>
        <taxon>Streptomyces</taxon>
    </lineage>
</organism>
<dbReference type="InterPro" id="IPR046342">
    <property type="entry name" value="CBS_dom_sf"/>
</dbReference>
<dbReference type="PROSITE" id="PS51371">
    <property type="entry name" value="CBS"/>
    <property type="match status" value="2"/>
</dbReference>
<reference evidence="4 5" key="1">
    <citation type="journal article" date="2019" name="Int. J. Syst. Evol. Microbiol.">
        <title>The Global Catalogue of Microorganisms (GCM) 10K type strain sequencing project: providing services to taxonomists for standard genome sequencing and annotation.</title>
        <authorList>
            <consortium name="The Broad Institute Genomics Platform"/>
            <consortium name="The Broad Institute Genome Sequencing Center for Infectious Disease"/>
            <person name="Wu L."/>
            <person name="Ma J."/>
        </authorList>
    </citation>
    <scope>NUCLEOTIDE SEQUENCE [LARGE SCALE GENOMIC DNA]</scope>
    <source>
        <strain evidence="4 5">JCM 6921</strain>
    </source>
</reference>
<dbReference type="InterPro" id="IPR000644">
    <property type="entry name" value="CBS_dom"/>
</dbReference>